<proteinExistence type="predicted"/>
<dbReference type="EMBL" id="JACBKZ010000007">
    <property type="protein sequence ID" value="KAF5946999.1"/>
    <property type="molecule type" value="Genomic_DNA"/>
</dbReference>
<keyword evidence="3" id="KW-1185">Reference proteome</keyword>
<keyword evidence="1" id="KW-0732">Signal</keyword>
<dbReference type="AlphaFoldDB" id="A0A7J7H1Z5"/>
<reference evidence="3" key="1">
    <citation type="journal article" date="2020" name="Nat. Commun.">
        <title>Genome assembly of wild tea tree DASZ reveals pedigree and selection history of tea varieties.</title>
        <authorList>
            <person name="Zhang W."/>
            <person name="Zhang Y."/>
            <person name="Qiu H."/>
            <person name="Guo Y."/>
            <person name="Wan H."/>
            <person name="Zhang X."/>
            <person name="Scossa F."/>
            <person name="Alseekh S."/>
            <person name="Zhang Q."/>
            <person name="Wang P."/>
            <person name="Xu L."/>
            <person name="Schmidt M.H."/>
            <person name="Jia X."/>
            <person name="Li D."/>
            <person name="Zhu A."/>
            <person name="Guo F."/>
            <person name="Chen W."/>
            <person name="Ni D."/>
            <person name="Usadel B."/>
            <person name="Fernie A.R."/>
            <person name="Wen W."/>
        </authorList>
    </citation>
    <scope>NUCLEOTIDE SEQUENCE [LARGE SCALE GENOMIC DNA]</scope>
    <source>
        <strain evidence="3">cv. G240</strain>
    </source>
</reference>
<protein>
    <submittedName>
        <fullName evidence="2">Uncharacterized protein</fullName>
    </submittedName>
</protein>
<organism evidence="2 3">
    <name type="scientific">Camellia sinensis</name>
    <name type="common">Tea plant</name>
    <name type="synonym">Thea sinensis</name>
    <dbReference type="NCBI Taxonomy" id="4442"/>
    <lineage>
        <taxon>Eukaryota</taxon>
        <taxon>Viridiplantae</taxon>
        <taxon>Streptophyta</taxon>
        <taxon>Embryophyta</taxon>
        <taxon>Tracheophyta</taxon>
        <taxon>Spermatophyta</taxon>
        <taxon>Magnoliopsida</taxon>
        <taxon>eudicotyledons</taxon>
        <taxon>Gunneridae</taxon>
        <taxon>Pentapetalae</taxon>
        <taxon>asterids</taxon>
        <taxon>Ericales</taxon>
        <taxon>Theaceae</taxon>
        <taxon>Camellia</taxon>
    </lineage>
</organism>
<sequence length="272" mass="31482">MGWVWVGESLFLVLRVCYGFKEDSCRLLIESESIWHSIIKSKYGVQANGRDSIVRAVGKVYGFRRMGGWGIPLLIELVRAWNVSIALVACSTMALISWNSNFLRNLSDVDVCAIWAIVFFTIVPNQALAKSRRHPISDNEIREKKNQCYEDIESGLWGWQCKSSMIAKENCALRCLSPTCFELIYEGDPLEEGEKDYFRSQEYKYCMHNRTLCRHAQTLEEHVIIGREPGWYKSNLQIDAIQLEFRQILVHSMSNRGKTFEKSPLFYSRETI</sequence>
<reference evidence="2 3" key="2">
    <citation type="submission" date="2020-07" db="EMBL/GenBank/DDBJ databases">
        <title>Genome assembly of wild tea tree DASZ reveals pedigree and selection history of tea varieties.</title>
        <authorList>
            <person name="Zhang W."/>
        </authorList>
    </citation>
    <scope>NUCLEOTIDE SEQUENCE [LARGE SCALE GENOMIC DNA]</scope>
    <source>
        <strain evidence="3">cv. G240</strain>
        <tissue evidence="2">Leaf</tissue>
    </source>
</reference>
<dbReference type="Pfam" id="PF16029">
    <property type="entry name" value="DUF4787"/>
    <property type="match status" value="1"/>
</dbReference>
<evidence type="ECO:0000313" key="3">
    <source>
        <dbReference type="Proteomes" id="UP000593564"/>
    </source>
</evidence>
<name>A0A7J7H1Z5_CAMSI</name>
<dbReference type="PANTHER" id="PTHR35455">
    <property type="entry name" value="UNNAMED PRODUCT"/>
    <property type="match status" value="1"/>
</dbReference>
<accession>A0A7J7H1Z5</accession>
<dbReference type="PANTHER" id="PTHR35455:SF1">
    <property type="entry name" value="AGAP005842-PA"/>
    <property type="match status" value="1"/>
</dbReference>
<comment type="caution">
    <text evidence="2">The sequence shown here is derived from an EMBL/GenBank/DDBJ whole genome shotgun (WGS) entry which is preliminary data.</text>
</comment>
<feature type="signal peptide" evidence="1">
    <location>
        <begin position="1"/>
        <end position="19"/>
    </location>
</feature>
<gene>
    <name evidence="2" type="ORF">HYC85_017227</name>
</gene>
<dbReference type="InterPro" id="IPR031985">
    <property type="entry name" value="DUF4787"/>
</dbReference>
<dbReference type="Proteomes" id="UP000593564">
    <property type="component" value="Unassembled WGS sequence"/>
</dbReference>
<feature type="chain" id="PRO_5029725412" evidence="1">
    <location>
        <begin position="20"/>
        <end position="272"/>
    </location>
</feature>
<evidence type="ECO:0000313" key="2">
    <source>
        <dbReference type="EMBL" id="KAF5946999.1"/>
    </source>
</evidence>
<evidence type="ECO:0000256" key="1">
    <source>
        <dbReference type="SAM" id="SignalP"/>
    </source>
</evidence>